<comment type="caution">
    <text evidence="2">The sequence shown here is derived from an EMBL/GenBank/DDBJ whole genome shotgun (WGS) entry which is preliminary data.</text>
</comment>
<name>A0A951UV91_9CYAN</name>
<sequence>MMSIQPQEQKITRARVALQRSRELKRSRRAMGVDGIRQFVKDVDGDWLDNWTDTAQSENIPISCTSLQILLIETFLYFSVLSYWCISLPFLYNYSSTNTEAQLLSF</sequence>
<keyword evidence="1" id="KW-0472">Membrane</keyword>
<evidence type="ECO:0000313" key="3">
    <source>
        <dbReference type="Proteomes" id="UP000729701"/>
    </source>
</evidence>
<protein>
    <submittedName>
        <fullName evidence="2">Uncharacterized protein</fullName>
    </submittedName>
</protein>
<evidence type="ECO:0000313" key="2">
    <source>
        <dbReference type="EMBL" id="MBW4670814.1"/>
    </source>
</evidence>
<dbReference type="EMBL" id="JAHHGZ010000035">
    <property type="protein sequence ID" value="MBW4670814.1"/>
    <property type="molecule type" value="Genomic_DNA"/>
</dbReference>
<reference evidence="2" key="2">
    <citation type="journal article" date="2022" name="Microbiol. Resour. Announc.">
        <title>Metagenome Sequencing to Explore Phylogenomics of Terrestrial Cyanobacteria.</title>
        <authorList>
            <person name="Ward R.D."/>
            <person name="Stajich J.E."/>
            <person name="Johansen J.R."/>
            <person name="Huntemann M."/>
            <person name="Clum A."/>
            <person name="Foster B."/>
            <person name="Foster B."/>
            <person name="Roux S."/>
            <person name="Palaniappan K."/>
            <person name="Varghese N."/>
            <person name="Mukherjee S."/>
            <person name="Reddy T.B.K."/>
            <person name="Daum C."/>
            <person name="Copeland A."/>
            <person name="Chen I.A."/>
            <person name="Ivanova N.N."/>
            <person name="Kyrpides N.C."/>
            <person name="Shapiro N."/>
            <person name="Eloe-Fadrosh E.A."/>
            <person name="Pietrasiak N."/>
        </authorList>
    </citation>
    <scope>NUCLEOTIDE SEQUENCE</scope>
    <source>
        <strain evidence="2">GSE-NOS-MK-12-04C</strain>
    </source>
</reference>
<dbReference type="AlphaFoldDB" id="A0A951UV91"/>
<reference evidence="2" key="1">
    <citation type="submission" date="2021-05" db="EMBL/GenBank/DDBJ databases">
        <authorList>
            <person name="Pietrasiak N."/>
            <person name="Ward R."/>
            <person name="Stajich J.E."/>
            <person name="Kurbessoian T."/>
        </authorList>
    </citation>
    <scope>NUCLEOTIDE SEQUENCE</scope>
    <source>
        <strain evidence="2">GSE-NOS-MK-12-04C</strain>
    </source>
</reference>
<accession>A0A951UV91</accession>
<dbReference type="Proteomes" id="UP000729701">
    <property type="component" value="Unassembled WGS sequence"/>
</dbReference>
<gene>
    <name evidence="2" type="ORF">KME60_26170</name>
</gene>
<proteinExistence type="predicted"/>
<keyword evidence="1" id="KW-1133">Transmembrane helix</keyword>
<feature type="transmembrane region" description="Helical" evidence="1">
    <location>
        <begin position="75"/>
        <end position="94"/>
    </location>
</feature>
<keyword evidence="1" id="KW-0812">Transmembrane</keyword>
<evidence type="ECO:0000256" key="1">
    <source>
        <dbReference type="SAM" id="Phobius"/>
    </source>
</evidence>
<organism evidence="2 3">
    <name type="scientific">Cyanomargarita calcarea GSE-NOS-MK-12-04C</name>
    <dbReference type="NCBI Taxonomy" id="2839659"/>
    <lineage>
        <taxon>Bacteria</taxon>
        <taxon>Bacillati</taxon>
        <taxon>Cyanobacteriota</taxon>
        <taxon>Cyanophyceae</taxon>
        <taxon>Nostocales</taxon>
        <taxon>Cyanomargaritaceae</taxon>
        <taxon>Cyanomargarita</taxon>
    </lineage>
</organism>